<name>A0ABP6TAD1_9ACTN</name>
<feature type="compositionally biased region" description="Basic and acidic residues" evidence="1">
    <location>
        <begin position="147"/>
        <end position="161"/>
    </location>
</feature>
<keyword evidence="2" id="KW-0472">Membrane</keyword>
<feature type="transmembrane region" description="Helical" evidence="2">
    <location>
        <begin position="544"/>
        <end position="563"/>
    </location>
</feature>
<evidence type="ECO:0000256" key="2">
    <source>
        <dbReference type="SAM" id="Phobius"/>
    </source>
</evidence>
<dbReference type="RefSeq" id="WP_345733310.1">
    <property type="nucleotide sequence ID" value="NZ_BAAAYN010000066.1"/>
</dbReference>
<dbReference type="Proteomes" id="UP001501676">
    <property type="component" value="Unassembled WGS sequence"/>
</dbReference>
<feature type="compositionally biased region" description="Basic residues" evidence="1">
    <location>
        <begin position="9"/>
        <end position="18"/>
    </location>
</feature>
<feature type="transmembrane region" description="Helical" evidence="2">
    <location>
        <begin position="429"/>
        <end position="447"/>
    </location>
</feature>
<gene>
    <name evidence="3" type="ORF">GCM10020369_77510</name>
</gene>
<reference evidence="4" key="1">
    <citation type="journal article" date="2019" name="Int. J. Syst. Evol. Microbiol.">
        <title>The Global Catalogue of Microorganisms (GCM) 10K type strain sequencing project: providing services to taxonomists for standard genome sequencing and annotation.</title>
        <authorList>
            <consortium name="The Broad Institute Genomics Platform"/>
            <consortium name="The Broad Institute Genome Sequencing Center for Infectious Disease"/>
            <person name="Wu L."/>
            <person name="Ma J."/>
        </authorList>
    </citation>
    <scope>NUCLEOTIDE SEQUENCE [LARGE SCALE GENOMIC DNA]</scope>
    <source>
        <strain evidence="4">JCM 9458</strain>
    </source>
</reference>
<proteinExistence type="predicted"/>
<protein>
    <recommendedName>
        <fullName evidence="5">DUF3533 domain-containing protein</fullName>
    </recommendedName>
</protein>
<accession>A0ABP6TAD1</accession>
<keyword evidence="2" id="KW-1133">Transmembrane helix</keyword>
<feature type="compositionally biased region" description="Low complexity" evidence="1">
    <location>
        <begin position="173"/>
        <end position="198"/>
    </location>
</feature>
<feature type="compositionally biased region" description="Pro residues" evidence="1">
    <location>
        <begin position="106"/>
        <end position="127"/>
    </location>
</feature>
<keyword evidence="4" id="KW-1185">Reference proteome</keyword>
<comment type="caution">
    <text evidence="3">The sequence shown here is derived from an EMBL/GenBank/DDBJ whole genome shotgun (WGS) entry which is preliminary data.</text>
</comment>
<feature type="transmembrane region" description="Helical" evidence="2">
    <location>
        <begin position="453"/>
        <end position="472"/>
    </location>
</feature>
<feature type="compositionally biased region" description="Basic and acidic residues" evidence="1">
    <location>
        <begin position="231"/>
        <end position="242"/>
    </location>
</feature>
<feature type="region of interest" description="Disordered" evidence="1">
    <location>
        <begin position="1"/>
        <end position="42"/>
    </location>
</feature>
<keyword evidence="2" id="KW-0812">Transmembrane</keyword>
<dbReference type="EMBL" id="BAAAYN010000066">
    <property type="protein sequence ID" value="GAA3397416.1"/>
    <property type="molecule type" value="Genomic_DNA"/>
</dbReference>
<feature type="transmembrane region" description="Helical" evidence="2">
    <location>
        <begin position="395"/>
        <end position="417"/>
    </location>
</feature>
<evidence type="ECO:0000313" key="3">
    <source>
        <dbReference type="EMBL" id="GAA3397416.1"/>
    </source>
</evidence>
<feature type="compositionally biased region" description="Low complexity" evidence="1">
    <location>
        <begin position="205"/>
        <end position="218"/>
    </location>
</feature>
<evidence type="ECO:0000256" key="1">
    <source>
        <dbReference type="SAM" id="MobiDB-lite"/>
    </source>
</evidence>
<organism evidence="3 4">
    <name type="scientific">Cryptosporangium minutisporangium</name>
    <dbReference type="NCBI Taxonomy" id="113569"/>
    <lineage>
        <taxon>Bacteria</taxon>
        <taxon>Bacillati</taxon>
        <taxon>Actinomycetota</taxon>
        <taxon>Actinomycetes</taxon>
        <taxon>Cryptosporangiales</taxon>
        <taxon>Cryptosporangiaceae</taxon>
        <taxon>Cryptosporangium</taxon>
    </lineage>
</organism>
<evidence type="ECO:0000313" key="4">
    <source>
        <dbReference type="Proteomes" id="UP001501676"/>
    </source>
</evidence>
<evidence type="ECO:0008006" key="5">
    <source>
        <dbReference type="Google" id="ProtNLM"/>
    </source>
</evidence>
<feature type="transmembrane region" description="Helical" evidence="2">
    <location>
        <begin position="256"/>
        <end position="281"/>
    </location>
</feature>
<sequence length="576" mass="59657">MALPPASPRNHRGRHARPRAVPEVVDAELVEPDTPSLDDTTVIDVDVIDLPTDAGHAADGPTPLVTTGRAAGRWVKWLRARGEEPPPSARPTHPVHPGRAGRHAAPTPPETPPEAPAPPTKAPPAPPVASTAHTETLGARAETLRARAENRATRAEARRAPAEAPGAPPQGGVEPTAAATASSAAPPAEDTAAPTPVTVRPAGKPARPTEPTTTRLRTVPAREAPASGVARENERANDEPRTRTRTAGRTGGGWRAYLRAGLLVGGALGIQLAFVLSYVGAWNTPVADGLPVAIVTSPSVEQFQARIDRDSDAIGTRTFTDRGDAFEALGDQDVHAVFVSGRDGLELHLASAASGTAADTLTQLYGEVSTATGAPLEVYDDYPLPPTDDRGIAPFYLVVGWVVGGYLVSTLLSFIAGSYPEPRRGRIRVLALLLYSVLSGIGGAAIVGPMLGIWQGNTVGLAALGVLVVFGASVTAAALSALFGAVGTGLTFLLLVVLGNPGSGGPFPPGLLPEPFHDLHTWMLTGAATDATRSIVYFGGQGVIGAYLVLLLWCGFGSALYLTSSTVRGYLRRPTT</sequence>
<feature type="region of interest" description="Disordered" evidence="1">
    <location>
        <begin position="147"/>
        <end position="250"/>
    </location>
</feature>
<feature type="region of interest" description="Disordered" evidence="1">
    <location>
        <begin position="80"/>
        <end position="132"/>
    </location>
</feature>